<dbReference type="InterPro" id="IPR018691">
    <property type="entry name" value="DUF2188"/>
</dbReference>
<dbReference type="RefSeq" id="WP_035422416.1">
    <property type="nucleotide sequence ID" value="NZ_ALXG01000045.1"/>
</dbReference>
<organism evidence="2 3">
    <name type="scientific">Fructilactobacillus florum 8D</name>
    <dbReference type="NCBI Taxonomy" id="1221538"/>
    <lineage>
        <taxon>Bacteria</taxon>
        <taxon>Bacillati</taxon>
        <taxon>Bacillota</taxon>
        <taxon>Bacilli</taxon>
        <taxon>Lactobacillales</taxon>
        <taxon>Lactobacillaceae</taxon>
        <taxon>Fructilactobacillus</taxon>
    </lineage>
</organism>
<protein>
    <recommendedName>
        <fullName evidence="4">DUF2188 domain-containing protein</fullName>
    </recommendedName>
</protein>
<keyword evidence="3" id="KW-1185">Reference proteome</keyword>
<evidence type="ECO:0000313" key="3">
    <source>
        <dbReference type="Proteomes" id="UP000019474"/>
    </source>
</evidence>
<dbReference type="Proteomes" id="UP000019474">
    <property type="component" value="Unassembled WGS sequence"/>
</dbReference>
<name>W9EFH7_9LACO</name>
<dbReference type="Pfam" id="PF09954">
    <property type="entry name" value="DUF2188"/>
    <property type="match status" value="1"/>
</dbReference>
<feature type="compositionally biased region" description="Basic and acidic residues" evidence="1">
    <location>
        <begin position="17"/>
        <end position="30"/>
    </location>
</feature>
<gene>
    <name evidence="2" type="ORF">B808_1115</name>
</gene>
<sequence>MSKQEHVVTNPNGGWDVKSDNSSKASEHFDGQQEAIAYAQIVAKNQNAELFIHGKDGKIKRRWSYGTDPFPPKG</sequence>
<feature type="region of interest" description="Disordered" evidence="1">
    <location>
        <begin position="1"/>
        <end position="30"/>
    </location>
</feature>
<dbReference type="OrthoDB" id="8858565at2"/>
<dbReference type="EMBL" id="ALXG01000045">
    <property type="protein sequence ID" value="ETO40006.1"/>
    <property type="molecule type" value="Genomic_DNA"/>
</dbReference>
<evidence type="ECO:0008006" key="4">
    <source>
        <dbReference type="Google" id="ProtNLM"/>
    </source>
</evidence>
<proteinExistence type="predicted"/>
<comment type="caution">
    <text evidence="2">The sequence shown here is derived from an EMBL/GenBank/DDBJ whole genome shotgun (WGS) entry which is preliminary data.</text>
</comment>
<dbReference type="AlphaFoldDB" id="W9EFH7"/>
<evidence type="ECO:0000313" key="2">
    <source>
        <dbReference type="EMBL" id="ETO40006.1"/>
    </source>
</evidence>
<accession>W9EFH7</accession>
<dbReference type="PATRIC" id="fig|1221538.3.peg.1122"/>
<reference evidence="2 3" key="1">
    <citation type="submission" date="2012-08" db="EMBL/GenBank/DDBJ databases">
        <title>Genome sequencing of Lactobacillus florum 8D.</title>
        <authorList>
            <person name="Kim E.B."/>
            <person name="Marco M.L."/>
        </authorList>
    </citation>
    <scope>NUCLEOTIDE SEQUENCE [LARGE SCALE GENOMIC DNA]</scope>
    <source>
        <strain evidence="2 3">8D</strain>
    </source>
</reference>
<evidence type="ECO:0000256" key="1">
    <source>
        <dbReference type="SAM" id="MobiDB-lite"/>
    </source>
</evidence>